<protein>
    <recommendedName>
        <fullName evidence="4">DUF3102 domain-containing protein</fullName>
    </recommendedName>
</protein>
<accession>A0A412NBT9</accession>
<evidence type="ECO:0008006" key="4">
    <source>
        <dbReference type="Google" id="ProtNLM"/>
    </source>
</evidence>
<name>A0A412NBT9_MEDGN</name>
<proteinExistence type="predicted"/>
<dbReference type="RefSeq" id="WP_118047442.1">
    <property type="nucleotide sequence ID" value="NZ_JADNIZ010000031.1"/>
</dbReference>
<dbReference type="Proteomes" id="UP000283834">
    <property type="component" value="Unassembled WGS sequence"/>
</dbReference>
<feature type="region of interest" description="Disordered" evidence="1">
    <location>
        <begin position="273"/>
        <end position="302"/>
    </location>
</feature>
<evidence type="ECO:0000256" key="1">
    <source>
        <dbReference type="SAM" id="MobiDB-lite"/>
    </source>
</evidence>
<dbReference type="AlphaFoldDB" id="A0A412NBT9"/>
<evidence type="ECO:0000313" key="2">
    <source>
        <dbReference type="EMBL" id="RGT35963.1"/>
    </source>
</evidence>
<organism evidence="2 3">
    <name type="scientific">Mediterraneibacter gnavus</name>
    <name type="common">Ruminococcus gnavus</name>
    <dbReference type="NCBI Taxonomy" id="33038"/>
    <lineage>
        <taxon>Bacteria</taxon>
        <taxon>Bacillati</taxon>
        <taxon>Bacillota</taxon>
        <taxon>Clostridia</taxon>
        <taxon>Lachnospirales</taxon>
        <taxon>Lachnospiraceae</taxon>
        <taxon>Mediterraneibacter</taxon>
    </lineage>
</organism>
<evidence type="ECO:0000313" key="3">
    <source>
        <dbReference type="Proteomes" id="UP000283834"/>
    </source>
</evidence>
<feature type="compositionally biased region" description="Basic and acidic residues" evidence="1">
    <location>
        <begin position="273"/>
        <end position="300"/>
    </location>
</feature>
<comment type="caution">
    <text evidence="2">The sequence shown here is derived from an EMBL/GenBank/DDBJ whole genome shotgun (WGS) entry which is preliminary data.</text>
</comment>
<gene>
    <name evidence="2" type="ORF">DWX36_15560</name>
</gene>
<dbReference type="EMBL" id="QRWQ01000025">
    <property type="protein sequence ID" value="RGT35963.1"/>
    <property type="molecule type" value="Genomic_DNA"/>
</dbReference>
<reference evidence="2 3" key="1">
    <citation type="submission" date="2018-08" db="EMBL/GenBank/DDBJ databases">
        <title>A genome reference for cultivated species of the human gut microbiota.</title>
        <authorList>
            <person name="Zou Y."/>
            <person name="Xue W."/>
            <person name="Luo G."/>
        </authorList>
    </citation>
    <scope>NUCLEOTIDE SEQUENCE [LARGE SCALE GENOMIC DNA]</scope>
    <source>
        <strain evidence="2 3">AF19-16AC</strain>
    </source>
</reference>
<sequence>MEELQTISTLQGVEIALRKELEHIAEGYIKVGYLLKKTRDAEFYKEKGYADVFEFAKETFNISRTWAIRFMQINDTYSINGNSPEIQERYRGYGSSKLSEMLALPEEVREVVPRDATVREIREVKEVIRETEDRYSPQMSLCDIAPEEHHGSWTETLVYEFFKGEGKGCFEKMAKWIWEDEPKEASTINREIMGIVAPTKFRMFRMQFANVLFSEFQIRIMPYNGRGEPEEIGYLELAKTFEQTFYPEGRKMSDSKAYEEVYQMPLREKKEREVLKTEPLKKKKEPAKPKETLEEPKEPEEQIPGQMEVEDYPVMNLPEEEKQVHEITEEVVQEGEVIEDILKSGDPEKILELLKKEFAWPKGGWDNWKKKVITL</sequence>